<evidence type="ECO:0000259" key="3">
    <source>
        <dbReference type="PROSITE" id="PS51186"/>
    </source>
</evidence>
<dbReference type="AlphaFoldDB" id="A0A7K0K252"/>
<dbReference type="Gene3D" id="3.40.630.30">
    <property type="match status" value="1"/>
</dbReference>
<dbReference type="CDD" id="cd04301">
    <property type="entry name" value="NAT_SF"/>
    <property type="match status" value="1"/>
</dbReference>
<dbReference type="Proteomes" id="UP000442535">
    <property type="component" value="Unassembled WGS sequence"/>
</dbReference>
<dbReference type="PANTHER" id="PTHR43420">
    <property type="entry name" value="ACETYLTRANSFERASE"/>
    <property type="match status" value="1"/>
</dbReference>
<dbReference type="InterPro" id="IPR000182">
    <property type="entry name" value="GNAT_dom"/>
</dbReference>
<feature type="domain" description="N-acetyltransferase" evidence="3">
    <location>
        <begin position="8"/>
        <end position="171"/>
    </location>
</feature>
<proteinExistence type="predicted"/>
<reference evidence="4 5" key="1">
    <citation type="submission" date="2019-08" db="EMBL/GenBank/DDBJ databases">
        <title>In-depth cultivation of the pig gut microbiome towards novel bacterial diversity and tailored functional studies.</title>
        <authorList>
            <person name="Wylensek D."/>
            <person name="Hitch T.C.A."/>
            <person name="Clavel T."/>
        </authorList>
    </citation>
    <scope>NUCLEOTIDE SEQUENCE [LARGE SCALE GENOMIC DNA]</scope>
    <source>
        <strain evidence="4 5">RF-GAM-744-WT-7</strain>
    </source>
</reference>
<organism evidence="4 5">
    <name type="scientific">Mobiluncus porci</name>
    <dbReference type="NCBI Taxonomy" id="2652278"/>
    <lineage>
        <taxon>Bacteria</taxon>
        <taxon>Bacillati</taxon>
        <taxon>Actinomycetota</taxon>
        <taxon>Actinomycetes</taxon>
        <taxon>Actinomycetales</taxon>
        <taxon>Actinomycetaceae</taxon>
        <taxon>Mobiluncus</taxon>
    </lineage>
</organism>
<comment type="caution">
    <text evidence="4">The sequence shown here is derived from an EMBL/GenBank/DDBJ whole genome shotgun (WGS) entry which is preliminary data.</text>
</comment>
<dbReference type="EMBL" id="VUMY01000007">
    <property type="protein sequence ID" value="MST49567.1"/>
    <property type="molecule type" value="Genomic_DNA"/>
</dbReference>
<dbReference type="InterPro" id="IPR050680">
    <property type="entry name" value="YpeA/RimI_acetyltransf"/>
</dbReference>
<dbReference type="InterPro" id="IPR016181">
    <property type="entry name" value="Acyl_CoA_acyltransferase"/>
</dbReference>
<evidence type="ECO:0000256" key="1">
    <source>
        <dbReference type="ARBA" id="ARBA00022679"/>
    </source>
</evidence>
<keyword evidence="2" id="KW-0012">Acyltransferase</keyword>
<dbReference type="GO" id="GO:0016747">
    <property type="term" value="F:acyltransferase activity, transferring groups other than amino-acyl groups"/>
    <property type="evidence" value="ECO:0007669"/>
    <property type="project" value="InterPro"/>
</dbReference>
<evidence type="ECO:0000313" key="5">
    <source>
        <dbReference type="Proteomes" id="UP000442535"/>
    </source>
</evidence>
<protein>
    <submittedName>
        <fullName evidence="4">GNAT family N-acetyltransferase</fullName>
    </submittedName>
</protein>
<dbReference type="SUPFAM" id="SSF55729">
    <property type="entry name" value="Acyl-CoA N-acyltransferases (Nat)"/>
    <property type="match status" value="1"/>
</dbReference>
<dbReference type="PANTHER" id="PTHR43420:SF44">
    <property type="entry name" value="ACETYLTRANSFERASE YPEA"/>
    <property type="match status" value="1"/>
</dbReference>
<keyword evidence="5" id="KW-1185">Reference proteome</keyword>
<keyword evidence="1 4" id="KW-0808">Transferase</keyword>
<accession>A0A7K0K252</accession>
<sequence length="171" mass="19401">MPENKDVTVIRRAEAADLPRLAEAEQVCFGQEAWDAEGLEWLFNDLEVCFWLLEDEAGKLRSWVVWGKGTRSFQAADIPAFSGDLGNHRFIRVMSIATLPEFRGSGFARSLLVEGLEKAQAEGYSGAVLEVRPRNFPARRLYESLGFYRVAVLPAWFQSPEEDGEIWVKQF</sequence>
<dbReference type="PROSITE" id="PS51186">
    <property type="entry name" value="GNAT"/>
    <property type="match status" value="1"/>
</dbReference>
<dbReference type="Pfam" id="PF00583">
    <property type="entry name" value="Acetyltransf_1"/>
    <property type="match status" value="1"/>
</dbReference>
<evidence type="ECO:0000256" key="2">
    <source>
        <dbReference type="ARBA" id="ARBA00023315"/>
    </source>
</evidence>
<gene>
    <name evidence="4" type="ORF">FYJ63_04870</name>
</gene>
<evidence type="ECO:0000313" key="4">
    <source>
        <dbReference type="EMBL" id="MST49567.1"/>
    </source>
</evidence>
<name>A0A7K0K252_9ACTO</name>